<dbReference type="CDD" id="cd15851">
    <property type="entry name" value="SNARE_Syntaxin6"/>
    <property type="match status" value="1"/>
</dbReference>
<evidence type="ECO:0000313" key="4">
    <source>
        <dbReference type="EMBL" id="CAG2054102.1"/>
    </source>
</evidence>
<protein>
    <recommendedName>
        <fullName evidence="3">t-SNARE coiled-coil homology domain-containing protein</fullName>
    </recommendedName>
</protein>
<reference evidence="4" key="1">
    <citation type="submission" date="2021-03" db="EMBL/GenBank/DDBJ databases">
        <authorList>
            <person name="Tran Van P."/>
        </authorList>
    </citation>
    <scope>NUCLEOTIDE SEQUENCE</scope>
</reference>
<organism evidence="4 5">
    <name type="scientific">Timema podura</name>
    <name type="common">Walking stick</name>
    <dbReference type="NCBI Taxonomy" id="61482"/>
    <lineage>
        <taxon>Eukaryota</taxon>
        <taxon>Metazoa</taxon>
        <taxon>Ecdysozoa</taxon>
        <taxon>Arthropoda</taxon>
        <taxon>Hexapoda</taxon>
        <taxon>Insecta</taxon>
        <taxon>Pterygota</taxon>
        <taxon>Neoptera</taxon>
        <taxon>Polyneoptera</taxon>
        <taxon>Phasmatodea</taxon>
        <taxon>Timematodea</taxon>
        <taxon>Timematoidea</taxon>
        <taxon>Timematidae</taxon>
        <taxon>Timema</taxon>
    </lineage>
</organism>
<dbReference type="SUPFAM" id="SSF47661">
    <property type="entry name" value="t-snare proteins"/>
    <property type="match status" value="1"/>
</dbReference>
<evidence type="ECO:0000259" key="3">
    <source>
        <dbReference type="PROSITE" id="PS50192"/>
    </source>
</evidence>
<dbReference type="InterPro" id="IPR006012">
    <property type="entry name" value="Syntaxin/epimorphin_CS"/>
</dbReference>
<evidence type="ECO:0000313" key="5">
    <source>
        <dbReference type="Proteomes" id="UP001153148"/>
    </source>
</evidence>
<gene>
    <name evidence="4" type="ORF">TPAB3V08_LOCUS1141</name>
</gene>
<dbReference type="InterPro" id="IPR010989">
    <property type="entry name" value="SNARE"/>
</dbReference>
<dbReference type="PROSITE" id="PS50192">
    <property type="entry name" value="T_SNARE"/>
    <property type="match status" value="1"/>
</dbReference>
<dbReference type="InterPro" id="IPR000727">
    <property type="entry name" value="T_SNARE_dom"/>
</dbReference>
<feature type="domain" description="T-SNARE coiled-coil homology" evidence="3">
    <location>
        <begin position="141"/>
        <end position="203"/>
    </location>
</feature>
<dbReference type="SUPFAM" id="SSF58038">
    <property type="entry name" value="SNARE fusion complex"/>
    <property type="match status" value="1"/>
</dbReference>
<dbReference type="PROSITE" id="PS00914">
    <property type="entry name" value="SYNTAXIN"/>
    <property type="match status" value="1"/>
</dbReference>
<evidence type="ECO:0000256" key="2">
    <source>
        <dbReference type="ARBA" id="ARBA00009063"/>
    </source>
</evidence>
<dbReference type="EMBL" id="CAJPIN010000973">
    <property type="protein sequence ID" value="CAG2054102.1"/>
    <property type="molecule type" value="Genomic_DNA"/>
</dbReference>
<proteinExistence type="inferred from homology"/>
<keyword evidence="5" id="KW-1185">Reference proteome</keyword>
<comment type="subcellular location">
    <subcellularLocation>
        <location evidence="1">Membrane</location>
        <topology evidence="1">Single-pass type IV membrane protein</topology>
    </subcellularLocation>
</comment>
<dbReference type="Gene3D" id="1.20.5.110">
    <property type="match status" value="1"/>
</dbReference>
<dbReference type="Proteomes" id="UP001153148">
    <property type="component" value="Unassembled WGS sequence"/>
</dbReference>
<comment type="caution">
    <text evidence="4">The sequence shown here is derived from an EMBL/GenBank/DDBJ whole genome shotgun (WGS) entry which is preliminary data.</text>
</comment>
<dbReference type="Gene3D" id="1.20.58.90">
    <property type="match status" value="1"/>
</dbReference>
<evidence type="ECO:0000256" key="1">
    <source>
        <dbReference type="ARBA" id="ARBA00004211"/>
    </source>
</evidence>
<dbReference type="SMART" id="SM00397">
    <property type="entry name" value="t_SNARE"/>
    <property type="match status" value="1"/>
</dbReference>
<accession>A0ABN7NDY4</accession>
<sequence>MPDRDLPIIGSIVYCESDALDHVTTEKNPGKFKIDNKELSSRKSFIDQTREEVKVMKDKMNISRGRDRDRTARQVGTAWLTGTVEGMKYFRQYYDRIVMPLLENSPARVPTSHGTTKYSKLENELDSPNRQFLDDTLQQQNHMVRTQDEQLDMISDSVGTLKTVSRQIGSELDEQAVMLDEFHTELENTDSKLDSTMKKVAKVLHISNDVSPEQLGLGSCPLSGGYPRVLDFEHLRPPQDPRSKAVDRNWGIVGHHGSGYHIIHRNLRTAVSWCSSKMVPSDSVTADNVLNNMDYKLRLMPTLIERNIISVISNYSSPMASVVLTDSSQPTADCFEKLPDQIMYPYAEPYDLKKTCV</sequence>
<comment type="similarity">
    <text evidence="2">Belongs to the syntaxin family.</text>
</comment>
<name>A0ABN7NDY4_TIMPD</name>